<sequence length="163" mass="17930">MTNFQPINTTGKPVIECFMGLELNRVGAIGYHVSCAGHCSRVHLGDSTFFLCDVADVCSSYGVDGCYILADGLSVCCCNGDRCNDKDQRIRPHVTRDLTCLIGYSIGDNFTRGGIMPCNGMCGRFETSLGTKMAVAYVCLDYDLCMGMNLYEECRNLRVNQQK</sequence>
<name>A0AC34RDQ1_9BILA</name>
<dbReference type="Proteomes" id="UP000887576">
    <property type="component" value="Unplaced"/>
</dbReference>
<accession>A0AC34RDQ1</accession>
<dbReference type="WBParaSite" id="JU765_v2.g5802.t1">
    <property type="protein sequence ID" value="JU765_v2.g5802.t1"/>
    <property type="gene ID" value="JU765_v2.g5802"/>
</dbReference>
<protein>
    <submittedName>
        <fullName evidence="2">Uncharacterized protein</fullName>
    </submittedName>
</protein>
<evidence type="ECO:0000313" key="2">
    <source>
        <dbReference type="WBParaSite" id="JU765_v2.g5802.t1"/>
    </source>
</evidence>
<evidence type="ECO:0000313" key="1">
    <source>
        <dbReference type="Proteomes" id="UP000887576"/>
    </source>
</evidence>
<organism evidence="1 2">
    <name type="scientific">Panagrolaimus sp. JU765</name>
    <dbReference type="NCBI Taxonomy" id="591449"/>
    <lineage>
        <taxon>Eukaryota</taxon>
        <taxon>Metazoa</taxon>
        <taxon>Ecdysozoa</taxon>
        <taxon>Nematoda</taxon>
        <taxon>Chromadorea</taxon>
        <taxon>Rhabditida</taxon>
        <taxon>Tylenchina</taxon>
        <taxon>Panagrolaimomorpha</taxon>
        <taxon>Panagrolaimoidea</taxon>
        <taxon>Panagrolaimidae</taxon>
        <taxon>Panagrolaimus</taxon>
    </lineage>
</organism>
<reference evidence="2" key="1">
    <citation type="submission" date="2022-11" db="UniProtKB">
        <authorList>
            <consortium name="WormBaseParasite"/>
        </authorList>
    </citation>
    <scope>IDENTIFICATION</scope>
</reference>
<proteinExistence type="predicted"/>